<accession>A0A5C3P466</accession>
<evidence type="ECO:0000256" key="1">
    <source>
        <dbReference type="SAM" id="MobiDB-lite"/>
    </source>
</evidence>
<sequence>MDEDMCMSRRPRSLEQLLALVRPLIPTVFPNHLPNVPWAERTWSWDTRKRPPYETFLDAFAAICSSHPDTHSASVALELEEHRSILHIATCKPPTPEFKLFASKCRVEFRKVCAAYDGCDSDIKSAEIAFAYIVHRACVFKTRGVLREPKALQIIKDIAALPDTTLGRLFQNNLNEFTHEILCGVDPYQVQPLGWQVWLDMQDRQCAESLLTIVGATRLLEDLCVPSVAVHHLLYALGRMIKSGNLPEDWCIRYPDDDSTTVGTPHPHLSSSDSSGSITASATIGLTPSSSSAAPSATTDDTSDSVTGDGDMRLDWVKEYVPSVPIRQDLFAGTDPVPSNQVHPGCHHPEAKMLQYVVEHDICIEPYLGVPGRPVCFACYALVRAVNSTMKGGFSMVPKYRLWACATEEPFPLSLPRMQEDIEEALVSHLTYDLVSLVIGRLVVLAMADNTKRMLASQKAVVDAGG</sequence>
<evidence type="ECO:0000313" key="2">
    <source>
        <dbReference type="EMBL" id="TFK84261.1"/>
    </source>
</evidence>
<proteinExistence type="predicted"/>
<feature type="region of interest" description="Disordered" evidence="1">
    <location>
        <begin position="261"/>
        <end position="309"/>
    </location>
</feature>
<keyword evidence="3" id="KW-1185">Reference proteome</keyword>
<dbReference type="EMBL" id="ML211329">
    <property type="protein sequence ID" value="TFK84261.1"/>
    <property type="molecule type" value="Genomic_DNA"/>
</dbReference>
<dbReference type="Proteomes" id="UP000308197">
    <property type="component" value="Unassembled WGS sequence"/>
</dbReference>
<evidence type="ECO:0000313" key="3">
    <source>
        <dbReference type="Proteomes" id="UP000308197"/>
    </source>
</evidence>
<organism evidence="2 3">
    <name type="scientific">Polyporus arcularius HHB13444</name>
    <dbReference type="NCBI Taxonomy" id="1314778"/>
    <lineage>
        <taxon>Eukaryota</taxon>
        <taxon>Fungi</taxon>
        <taxon>Dikarya</taxon>
        <taxon>Basidiomycota</taxon>
        <taxon>Agaricomycotina</taxon>
        <taxon>Agaricomycetes</taxon>
        <taxon>Polyporales</taxon>
        <taxon>Polyporaceae</taxon>
        <taxon>Polyporus</taxon>
    </lineage>
</organism>
<dbReference type="AlphaFoldDB" id="A0A5C3P466"/>
<feature type="compositionally biased region" description="Low complexity" evidence="1">
    <location>
        <begin position="270"/>
        <end position="300"/>
    </location>
</feature>
<reference evidence="2 3" key="1">
    <citation type="journal article" date="2019" name="Nat. Ecol. Evol.">
        <title>Megaphylogeny resolves global patterns of mushroom evolution.</title>
        <authorList>
            <person name="Varga T."/>
            <person name="Krizsan K."/>
            <person name="Foldi C."/>
            <person name="Dima B."/>
            <person name="Sanchez-Garcia M."/>
            <person name="Sanchez-Ramirez S."/>
            <person name="Szollosi G.J."/>
            <person name="Szarkandi J.G."/>
            <person name="Papp V."/>
            <person name="Albert L."/>
            <person name="Andreopoulos W."/>
            <person name="Angelini C."/>
            <person name="Antonin V."/>
            <person name="Barry K.W."/>
            <person name="Bougher N.L."/>
            <person name="Buchanan P."/>
            <person name="Buyck B."/>
            <person name="Bense V."/>
            <person name="Catcheside P."/>
            <person name="Chovatia M."/>
            <person name="Cooper J."/>
            <person name="Damon W."/>
            <person name="Desjardin D."/>
            <person name="Finy P."/>
            <person name="Geml J."/>
            <person name="Haridas S."/>
            <person name="Hughes K."/>
            <person name="Justo A."/>
            <person name="Karasinski D."/>
            <person name="Kautmanova I."/>
            <person name="Kiss B."/>
            <person name="Kocsube S."/>
            <person name="Kotiranta H."/>
            <person name="LaButti K.M."/>
            <person name="Lechner B.E."/>
            <person name="Liimatainen K."/>
            <person name="Lipzen A."/>
            <person name="Lukacs Z."/>
            <person name="Mihaltcheva S."/>
            <person name="Morgado L.N."/>
            <person name="Niskanen T."/>
            <person name="Noordeloos M.E."/>
            <person name="Ohm R.A."/>
            <person name="Ortiz-Santana B."/>
            <person name="Ovrebo C."/>
            <person name="Racz N."/>
            <person name="Riley R."/>
            <person name="Savchenko A."/>
            <person name="Shiryaev A."/>
            <person name="Soop K."/>
            <person name="Spirin V."/>
            <person name="Szebenyi C."/>
            <person name="Tomsovsky M."/>
            <person name="Tulloss R.E."/>
            <person name="Uehling J."/>
            <person name="Grigoriev I.V."/>
            <person name="Vagvolgyi C."/>
            <person name="Papp T."/>
            <person name="Martin F.M."/>
            <person name="Miettinen O."/>
            <person name="Hibbett D.S."/>
            <person name="Nagy L.G."/>
        </authorList>
    </citation>
    <scope>NUCLEOTIDE SEQUENCE [LARGE SCALE GENOMIC DNA]</scope>
    <source>
        <strain evidence="2 3">HHB13444</strain>
    </source>
</reference>
<name>A0A5C3P466_9APHY</name>
<protein>
    <submittedName>
        <fullName evidence="2">Uncharacterized protein</fullName>
    </submittedName>
</protein>
<gene>
    <name evidence="2" type="ORF">K466DRAFT_654832</name>
</gene>
<dbReference type="InParanoid" id="A0A5C3P466"/>